<reference evidence="1 2" key="1">
    <citation type="submission" date="2017-02" db="EMBL/GenBank/DDBJ databases">
        <title>Prevalence of linear plasmids in Cutibacterium acnes isolates obtained from cancerous prostatic tissue.</title>
        <authorList>
            <person name="Davidsson S."/>
            <person name="Bruggemann H."/>
        </authorList>
    </citation>
    <scope>NUCLEOTIDE SEQUENCE [LARGE SCALE GENOMIC DNA]</scope>
    <source>
        <strain evidence="1 2">11-78</strain>
    </source>
</reference>
<dbReference type="AlphaFoldDB" id="A0A2B7IZ94"/>
<dbReference type="Proteomes" id="UP000226191">
    <property type="component" value="Unassembled WGS sequence"/>
</dbReference>
<accession>A0A2B7IZ94</accession>
<dbReference type="PANTHER" id="PTHR40111">
    <property type="entry name" value="CEPHALOSPORIN-C DEACETYLASE"/>
    <property type="match status" value="1"/>
</dbReference>
<name>A0A2B7IZ94_CUTAC</name>
<evidence type="ECO:0000313" key="2">
    <source>
        <dbReference type="Proteomes" id="UP000226191"/>
    </source>
</evidence>
<dbReference type="InterPro" id="IPR029058">
    <property type="entry name" value="AB_hydrolase_fold"/>
</dbReference>
<dbReference type="InterPro" id="IPR039069">
    <property type="entry name" value="CE7"/>
</dbReference>
<dbReference type="OrthoDB" id="9770528at2"/>
<dbReference type="GeneID" id="92856244"/>
<sequence>MPLTDLGIDEARTYRPNVPEPDGFDSFWAETLDEYSGVPQDLTAVPFDNRQALIDTWDLSWAGYHNSRVSGWLHAPAAVNGPLPLVIEYLGYSSSRGVPIGSVFAAAGYAHIVVDPRGQGWGHPTLTENCPDVHDGSGAPGFMTQSLSDPHGHYYRRLFTDAFRCLQAAREMELVDPTRIAVLGHSQGGGQAIAVCALAAMRGIKLAGAFVDVPFLCHIRRSCDIATDGPYLEVVRYLAAHPSLCGRAFQTLGYFDGLHFARRARTSTWFSVAMMDQAVPPSSVWAAYNAWGDGMVADKHIAVYPFAGHAAGEDVQRWNQLGVLAQLFS</sequence>
<organism evidence="1 2">
    <name type="scientific">Cutibacterium acnes</name>
    <name type="common">Propionibacterium acnes</name>
    <dbReference type="NCBI Taxonomy" id="1747"/>
    <lineage>
        <taxon>Bacteria</taxon>
        <taxon>Bacillati</taxon>
        <taxon>Actinomycetota</taxon>
        <taxon>Actinomycetes</taxon>
        <taxon>Propionibacteriales</taxon>
        <taxon>Propionibacteriaceae</taxon>
        <taxon>Cutibacterium</taxon>
    </lineage>
</organism>
<dbReference type="InterPro" id="IPR008391">
    <property type="entry name" value="AXE1_dom"/>
</dbReference>
<protein>
    <submittedName>
        <fullName evidence="1">Acetylxylan esterase</fullName>
    </submittedName>
</protein>
<dbReference type="Pfam" id="PF05448">
    <property type="entry name" value="AXE1"/>
    <property type="match status" value="1"/>
</dbReference>
<dbReference type="GO" id="GO:0005976">
    <property type="term" value="P:polysaccharide metabolic process"/>
    <property type="evidence" value="ECO:0007669"/>
    <property type="project" value="TreeGrafter"/>
</dbReference>
<dbReference type="SUPFAM" id="SSF53474">
    <property type="entry name" value="alpha/beta-Hydrolases"/>
    <property type="match status" value="1"/>
</dbReference>
<gene>
    <name evidence="1" type="ORF">B1B09_05475</name>
</gene>
<evidence type="ECO:0000313" key="1">
    <source>
        <dbReference type="EMBL" id="PGF35061.1"/>
    </source>
</evidence>
<dbReference type="EMBL" id="MVCE01000002">
    <property type="protein sequence ID" value="PGF35061.1"/>
    <property type="molecule type" value="Genomic_DNA"/>
</dbReference>
<dbReference type="Gene3D" id="3.40.50.1820">
    <property type="entry name" value="alpha/beta hydrolase"/>
    <property type="match status" value="1"/>
</dbReference>
<dbReference type="PANTHER" id="PTHR40111:SF1">
    <property type="entry name" value="CEPHALOSPORIN-C DEACETYLASE"/>
    <property type="match status" value="1"/>
</dbReference>
<proteinExistence type="predicted"/>
<dbReference type="RefSeq" id="WP_002517235.1">
    <property type="nucleotide sequence ID" value="NZ_AP019664.1"/>
</dbReference>
<dbReference type="GO" id="GO:0052689">
    <property type="term" value="F:carboxylic ester hydrolase activity"/>
    <property type="evidence" value="ECO:0007669"/>
    <property type="project" value="TreeGrafter"/>
</dbReference>
<comment type="caution">
    <text evidence="1">The sequence shown here is derived from an EMBL/GenBank/DDBJ whole genome shotgun (WGS) entry which is preliminary data.</text>
</comment>